<dbReference type="InterPro" id="IPR046266">
    <property type="entry name" value="DUF6299"/>
</dbReference>
<dbReference type="AlphaFoldDB" id="A0A161JGZ9"/>
<dbReference type="Pfam" id="PF19816">
    <property type="entry name" value="DUF6299"/>
    <property type="match status" value="1"/>
</dbReference>
<gene>
    <name evidence="3" type="ORF">SLA_1270</name>
</gene>
<evidence type="ECO:0000256" key="1">
    <source>
        <dbReference type="SAM" id="SignalP"/>
    </source>
</evidence>
<evidence type="ECO:0000259" key="2">
    <source>
        <dbReference type="Pfam" id="PF19816"/>
    </source>
</evidence>
<accession>A0A161JGZ9</accession>
<feature type="chain" id="PRO_5039531376" description="DUF6299 domain-containing protein" evidence="1">
    <location>
        <begin position="21"/>
        <end position="145"/>
    </location>
</feature>
<keyword evidence="4" id="KW-1185">Reference proteome</keyword>
<dbReference type="KEGG" id="slau:SLA_1270"/>
<dbReference type="EMBL" id="AP017424">
    <property type="protein sequence ID" value="BAU82212.1"/>
    <property type="molecule type" value="Genomic_DNA"/>
</dbReference>
<organism evidence="3 4">
    <name type="scientific">Streptomyces laurentii</name>
    <dbReference type="NCBI Taxonomy" id="39478"/>
    <lineage>
        <taxon>Bacteria</taxon>
        <taxon>Bacillati</taxon>
        <taxon>Actinomycetota</taxon>
        <taxon>Actinomycetes</taxon>
        <taxon>Kitasatosporales</taxon>
        <taxon>Streptomycetaceae</taxon>
        <taxon>Streptomyces</taxon>
    </lineage>
</organism>
<feature type="domain" description="DUF6299" evidence="2">
    <location>
        <begin position="35"/>
        <end position="144"/>
    </location>
</feature>
<keyword evidence="1" id="KW-0732">Signal</keyword>
<reference evidence="3 4" key="1">
    <citation type="journal article" date="2016" name="Genome Announc.">
        <title>Complete Genome Sequence of Thiostrepton-Producing Streptomyces laurentii ATCC 31255.</title>
        <authorList>
            <person name="Doi K."/>
            <person name="Fujino Y."/>
            <person name="Nagayoshi Y."/>
            <person name="Ohshima T."/>
            <person name="Ogata S."/>
        </authorList>
    </citation>
    <scope>NUCLEOTIDE SEQUENCE [LARGE SCALE GENOMIC DNA]</scope>
    <source>
        <strain evidence="3 4">ATCC 31255</strain>
    </source>
</reference>
<proteinExistence type="predicted"/>
<evidence type="ECO:0000313" key="3">
    <source>
        <dbReference type="EMBL" id="BAU82212.1"/>
    </source>
</evidence>
<dbReference type="Proteomes" id="UP000217676">
    <property type="component" value="Chromosome"/>
</dbReference>
<sequence>MRVRFALAAGVLATATAATALTGATATAAPARSANVVSVDRQGKAAKSGEVSVSGSYRCARGGSGPVFLGSTLVQQDRSVGIGGTRVVCDGRTHRWTHRSLVKQNSFKAGTVRVEAVLVRLAPDGPLGLPLPVFLTRGGRSVSLR</sequence>
<name>A0A161JGZ9_STRLU</name>
<evidence type="ECO:0000313" key="4">
    <source>
        <dbReference type="Proteomes" id="UP000217676"/>
    </source>
</evidence>
<protein>
    <recommendedName>
        <fullName evidence="2">DUF6299 domain-containing protein</fullName>
    </recommendedName>
</protein>
<feature type="signal peptide" evidence="1">
    <location>
        <begin position="1"/>
        <end position="20"/>
    </location>
</feature>